<dbReference type="SUPFAM" id="SSF117856">
    <property type="entry name" value="AF0104/ALDC/Ptd012-like"/>
    <property type="match status" value="1"/>
</dbReference>
<gene>
    <name evidence="2" type="ORF">LCGC14_3150860</name>
</gene>
<dbReference type="PROSITE" id="PS51742">
    <property type="entry name" value="PPC"/>
    <property type="match status" value="1"/>
</dbReference>
<dbReference type="Pfam" id="PF03479">
    <property type="entry name" value="PCC"/>
    <property type="match status" value="1"/>
</dbReference>
<dbReference type="InterPro" id="IPR005175">
    <property type="entry name" value="PPC_dom"/>
</dbReference>
<proteinExistence type="predicted"/>
<organism evidence="2">
    <name type="scientific">marine sediment metagenome</name>
    <dbReference type="NCBI Taxonomy" id="412755"/>
    <lineage>
        <taxon>unclassified sequences</taxon>
        <taxon>metagenomes</taxon>
        <taxon>ecological metagenomes</taxon>
    </lineage>
</organism>
<sequence>MEYQIGRTGRVIVMRLGEGENLYESIESLAKKENVRSAAVFITGGLRKASVVVG</sequence>
<comment type="caution">
    <text evidence="2">The sequence shown here is derived from an EMBL/GenBank/DDBJ whole genome shotgun (WGS) entry which is preliminary data.</text>
</comment>
<reference evidence="2" key="1">
    <citation type="journal article" date="2015" name="Nature">
        <title>Complex archaea that bridge the gap between prokaryotes and eukaryotes.</title>
        <authorList>
            <person name="Spang A."/>
            <person name="Saw J.H."/>
            <person name="Jorgensen S.L."/>
            <person name="Zaremba-Niedzwiedzka K."/>
            <person name="Martijn J."/>
            <person name="Lind A.E."/>
            <person name="van Eijk R."/>
            <person name="Schleper C."/>
            <person name="Guy L."/>
            <person name="Ettema T.J."/>
        </authorList>
    </citation>
    <scope>NUCLEOTIDE SEQUENCE</scope>
</reference>
<accession>A0A0F8VU49</accession>
<name>A0A0F8VU49_9ZZZZ</name>
<dbReference type="Gene3D" id="3.30.1330.80">
    <property type="entry name" value="Hypothetical protein, similar to alpha- acetolactate decarboxylase, domain 2"/>
    <property type="match status" value="1"/>
</dbReference>
<dbReference type="EMBL" id="LAZR01069355">
    <property type="protein sequence ID" value="KKK47868.1"/>
    <property type="molecule type" value="Genomic_DNA"/>
</dbReference>
<dbReference type="AlphaFoldDB" id="A0A0F8VU49"/>
<feature type="domain" description="PPC" evidence="1">
    <location>
        <begin position="6"/>
        <end position="54"/>
    </location>
</feature>
<feature type="non-terminal residue" evidence="2">
    <location>
        <position position="54"/>
    </location>
</feature>
<protein>
    <recommendedName>
        <fullName evidence="1">PPC domain-containing protein</fullName>
    </recommendedName>
</protein>
<evidence type="ECO:0000259" key="1">
    <source>
        <dbReference type="PROSITE" id="PS51742"/>
    </source>
</evidence>
<evidence type="ECO:0000313" key="2">
    <source>
        <dbReference type="EMBL" id="KKK47868.1"/>
    </source>
</evidence>